<dbReference type="PANTHER" id="PTHR45908">
    <property type="entry name" value="PROTEIN CBG11750-RELATED"/>
    <property type="match status" value="1"/>
</dbReference>
<dbReference type="EMBL" id="CAJFCW020000001">
    <property type="protein sequence ID" value="CAG9078441.1"/>
    <property type="molecule type" value="Genomic_DNA"/>
</dbReference>
<dbReference type="EMBL" id="CAJFDH010000001">
    <property type="protein sequence ID" value="CAD5205628.1"/>
    <property type="molecule type" value="Genomic_DNA"/>
</dbReference>
<evidence type="ECO:0000313" key="3">
    <source>
        <dbReference type="EMBL" id="CAD5205628.1"/>
    </source>
</evidence>
<reference evidence="3" key="1">
    <citation type="submission" date="2020-09" db="EMBL/GenBank/DDBJ databases">
        <authorList>
            <person name="Kikuchi T."/>
        </authorList>
    </citation>
    <scope>NUCLEOTIDE SEQUENCE</scope>
    <source>
        <strain evidence="3">SH1</strain>
    </source>
</reference>
<gene>
    <name evidence="3" type="ORF">BOKJ2_LOCUS312</name>
</gene>
<dbReference type="CDD" id="cd00519">
    <property type="entry name" value="Lipase_3"/>
    <property type="match status" value="1"/>
</dbReference>
<proteinExistence type="predicted"/>
<evidence type="ECO:0000259" key="2">
    <source>
        <dbReference type="Pfam" id="PF01764"/>
    </source>
</evidence>
<dbReference type="Gene3D" id="3.40.50.1820">
    <property type="entry name" value="alpha/beta hydrolase"/>
    <property type="match status" value="1"/>
</dbReference>
<dbReference type="Pfam" id="PF01764">
    <property type="entry name" value="Lipase_3"/>
    <property type="match status" value="1"/>
</dbReference>
<dbReference type="OrthoDB" id="5866690at2759"/>
<organism evidence="3 4">
    <name type="scientific">Bursaphelenchus okinawaensis</name>
    <dbReference type="NCBI Taxonomy" id="465554"/>
    <lineage>
        <taxon>Eukaryota</taxon>
        <taxon>Metazoa</taxon>
        <taxon>Ecdysozoa</taxon>
        <taxon>Nematoda</taxon>
        <taxon>Chromadorea</taxon>
        <taxon>Rhabditida</taxon>
        <taxon>Tylenchina</taxon>
        <taxon>Tylenchomorpha</taxon>
        <taxon>Aphelenchoidea</taxon>
        <taxon>Aphelenchoididae</taxon>
        <taxon>Bursaphelenchus</taxon>
    </lineage>
</organism>
<feature type="region of interest" description="Disordered" evidence="1">
    <location>
        <begin position="181"/>
        <end position="210"/>
    </location>
</feature>
<sequence>MLSIPYYDSSYCYYNYNTCYMHRKSIAVLSLPDYYSRYYNYDYNTCFMHNKSFTMLSLLNYDSRDYHYYYNTCLAPTVTTTTLSICVTQPCLCYPNLCTTPAPTTTTQYICLSQPWICYPWLYTTTTTTTAAPNICVTQPWRCYPPYAPTTTTTTAAPNPCAVCRRCCTASGVVISWPGNPGISDDIRLHENGKSGIPGIGNSTDRVDNDKKSQVDNKAYHGENHHVGASNHDVHKNSHHDEKPLKPDKSSSKATELAKETGNSDRQLIGPVGPSYRKLSGVSAKSTKDSKLPKDIKLLQDLGLIQSPDQVEVFDLTEKADANEYAGSPSITKSIESNSIIGVPGLPFGIPEAATKTIDSTDSTVAVTSLSLGVSSLPFEVSGLLSGVPNKPFDVPNLPPGISEAQLKQAQTLLGLPGIPVDLSKLPELPQQPPRNPFETPESTLALPTSAAPKDHFYNVYQQDKEQEGSDNKIIAPEAEESSEGMTHFEIIELPSNVFRRSPDQTTPVLSTIGDIQMTTVTNVVLLITSLLLCDPATAVYNEFLSRSKFFPLAAAAYSDQPEQCIKNKLSNATLIAKYRVPCDSNENDYCFGFIALSHKDKAIIISFRGSETQEQVIREGLDTLVKPPVPEFNGTKVSYYFNNAFQAIWTGGMKEQFEKLAKQFPSYKIWITGHSLGGAMASVCAAEIAYTHPSYATRIMLYTYGQPRTGDQAFAEFIDRHIKQSYRIINNRDIVVNLPLANPNRFWHHKLAVIYKKEMNIGSEYVTCTESDIKCATMYFTGQTSVLDHVFYYNVRVSDYGENGCKFNRNVRVDTRNEYEEEQDEENELKIVNIDEIDASYEREIGQDLNRK</sequence>
<dbReference type="Proteomes" id="UP000783686">
    <property type="component" value="Unassembled WGS sequence"/>
</dbReference>
<dbReference type="GO" id="GO:0006629">
    <property type="term" value="P:lipid metabolic process"/>
    <property type="evidence" value="ECO:0007669"/>
    <property type="project" value="InterPro"/>
</dbReference>
<feature type="domain" description="Fungal lipase-type" evidence="2">
    <location>
        <begin position="605"/>
        <end position="742"/>
    </location>
</feature>
<accession>A0A811JQH0</accession>
<keyword evidence="4" id="KW-1185">Reference proteome</keyword>
<evidence type="ECO:0000313" key="4">
    <source>
        <dbReference type="Proteomes" id="UP000614601"/>
    </source>
</evidence>
<dbReference type="InterPro" id="IPR029058">
    <property type="entry name" value="AB_hydrolase_fold"/>
</dbReference>
<evidence type="ECO:0000256" key="1">
    <source>
        <dbReference type="SAM" id="MobiDB-lite"/>
    </source>
</evidence>
<protein>
    <recommendedName>
        <fullName evidence="2">Fungal lipase-type domain-containing protein</fullName>
    </recommendedName>
</protein>
<feature type="region of interest" description="Disordered" evidence="1">
    <location>
        <begin position="222"/>
        <end position="287"/>
    </location>
</feature>
<dbReference type="AlphaFoldDB" id="A0A811JQH0"/>
<dbReference type="Proteomes" id="UP000614601">
    <property type="component" value="Unassembled WGS sequence"/>
</dbReference>
<dbReference type="InterPro" id="IPR002921">
    <property type="entry name" value="Fungal_lipase-type"/>
</dbReference>
<feature type="compositionally biased region" description="Basic and acidic residues" evidence="1">
    <location>
        <begin position="222"/>
        <end position="263"/>
    </location>
</feature>
<comment type="caution">
    <text evidence="3">The sequence shown here is derived from an EMBL/GenBank/DDBJ whole genome shotgun (WGS) entry which is preliminary data.</text>
</comment>
<name>A0A811JQH0_9BILA</name>
<dbReference type="SUPFAM" id="SSF53474">
    <property type="entry name" value="alpha/beta-Hydrolases"/>
    <property type="match status" value="1"/>
</dbReference>